<dbReference type="InterPro" id="IPR000198">
    <property type="entry name" value="RhoGAP_dom"/>
</dbReference>
<feature type="compositionally biased region" description="Basic and acidic residues" evidence="2">
    <location>
        <begin position="1759"/>
        <end position="1771"/>
    </location>
</feature>
<feature type="compositionally biased region" description="Basic and acidic residues" evidence="2">
    <location>
        <begin position="1783"/>
        <end position="1792"/>
    </location>
</feature>
<dbReference type="PROSITE" id="PS50238">
    <property type="entry name" value="RHOGAP"/>
    <property type="match status" value="1"/>
</dbReference>
<dbReference type="SUPFAM" id="SSF48350">
    <property type="entry name" value="GTPase activation domain, GAP"/>
    <property type="match status" value="1"/>
</dbReference>
<dbReference type="SMART" id="SM00324">
    <property type="entry name" value="RhoGAP"/>
    <property type="match status" value="1"/>
</dbReference>
<feature type="compositionally biased region" description="Basic and acidic residues" evidence="2">
    <location>
        <begin position="1462"/>
        <end position="1497"/>
    </location>
</feature>
<dbReference type="Proteomes" id="UP001381693">
    <property type="component" value="Unassembled WGS sequence"/>
</dbReference>
<keyword evidence="5" id="KW-1185">Reference proteome</keyword>
<dbReference type="Gene3D" id="1.10.555.10">
    <property type="entry name" value="Rho GTPase activation protein"/>
    <property type="match status" value="1"/>
</dbReference>
<dbReference type="GO" id="GO:0005096">
    <property type="term" value="F:GTPase activator activity"/>
    <property type="evidence" value="ECO:0007669"/>
    <property type="project" value="UniProtKB-KW"/>
</dbReference>
<feature type="compositionally biased region" description="Pro residues" evidence="2">
    <location>
        <begin position="1700"/>
        <end position="1715"/>
    </location>
</feature>
<feature type="compositionally biased region" description="Pro residues" evidence="2">
    <location>
        <begin position="1150"/>
        <end position="1170"/>
    </location>
</feature>
<evidence type="ECO:0000313" key="5">
    <source>
        <dbReference type="Proteomes" id="UP001381693"/>
    </source>
</evidence>
<evidence type="ECO:0000259" key="3">
    <source>
        <dbReference type="PROSITE" id="PS50238"/>
    </source>
</evidence>
<feature type="compositionally biased region" description="Polar residues" evidence="2">
    <location>
        <begin position="1518"/>
        <end position="1531"/>
    </location>
</feature>
<dbReference type="PANTHER" id="PTHR15729">
    <property type="entry name" value="CDC42 GTPASE-ACTIVATING PROTEIN"/>
    <property type="match status" value="1"/>
</dbReference>
<feature type="compositionally biased region" description="Polar residues" evidence="2">
    <location>
        <begin position="1677"/>
        <end position="1694"/>
    </location>
</feature>
<feature type="region of interest" description="Disordered" evidence="2">
    <location>
        <begin position="1112"/>
        <end position="1259"/>
    </location>
</feature>
<feature type="region of interest" description="Disordered" evidence="2">
    <location>
        <begin position="476"/>
        <end position="516"/>
    </location>
</feature>
<feature type="region of interest" description="Disordered" evidence="2">
    <location>
        <begin position="265"/>
        <end position="322"/>
    </location>
</feature>
<dbReference type="EMBL" id="JAXCGZ010020974">
    <property type="protein sequence ID" value="KAK7063019.1"/>
    <property type="molecule type" value="Genomic_DNA"/>
</dbReference>
<feature type="region of interest" description="Disordered" evidence="2">
    <location>
        <begin position="1632"/>
        <end position="1792"/>
    </location>
</feature>
<accession>A0AAN8WGQ2</accession>
<feature type="compositionally biased region" description="Basic and acidic residues" evidence="2">
    <location>
        <begin position="1648"/>
        <end position="1672"/>
    </location>
</feature>
<feature type="compositionally biased region" description="Polar residues" evidence="2">
    <location>
        <begin position="1174"/>
        <end position="1184"/>
    </location>
</feature>
<evidence type="ECO:0000256" key="1">
    <source>
        <dbReference type="ARBA" id="ARBA00022468"/>
    </source>
</evidence>
<feature type="region of interest" description="Disordered" evidence="2">
    <location>
        <begin position="1353"/>
        <end position="1607"/>
    </location>
</feature>
<feature type="compositionally biased region" description="Basic and acidic residues" evidence="2">
    <location>
        <begin position="1381"/>
        <end position="1417"/>
    </location>
</feature>
<feature type="region of interest" description="Disordered" evidence="2">
    <location>
        <begin position="742"/>
        <end position="776"/>
    </location>
</feature>
<feature type="compositionally biased region" description="Low complexity" evidence="2">
    <location>
        <begin position="1532"/>
        <end position="1547"/>
    </location>
</feature>
<feature type="region of interest" description="Disordered" evidence="2">
    <location>
        <begin position="412"/>
        <end position="462"/>
    </location>
</feature>
<feature type="compositionally biased region" description="Polar residues" evidence="2">
    <location>
        <begin position="1366"/>
        <end position="1377"/>
    </location>
</feature>
<dbReference type="InterPro" id="IPR051576">
    <property type="entry name" value="PX-Rho_GAP"/>
</dbReference>
<evidence type="ECO:0000256" key="2">
    <source>
        <dbReference type="SAM" id="MobiDB-lite"/>
    </source>
</evidence>
<dbReference type="Pfam" id="PF00620">
    <property type="entry name" value="RhoGAP"/>
    <property type="match status" value="1"/>
</dbReference>
<feature type="compositionally biased region" description="Low complexity" evidence="2">
    <location>
        <begin position="757"/>
        <end position="768"/>
    </location>
</feature>
<name>A0AAN8WGQ2_HALRR</name>
<feature type="compositionally biased region" description="Low complexity" evidence="2">
    <location>
        <begin position="1214"/>
        <end position="1246"/>
    </location>
</feature>
<feature type="domain" description="Rho-GAP" evidence="3">
    <location>
        <begin position="1"/>
        <end position="116"/>
    </location>
</feature>
<proteinExistence type="predicted"/>
<organism evidence="4 5">
    <name type="scientific">Halocaridina rubra</name>
    <name type="common">Hawaiian red shrimp</name>
    <dbReference type="NCBI Taxonomy" id="373956"/>
    <lineage>
        <taxon>Eukaryota</taxon>
        <taxon>Metazoa</taxon>
        <taxon>Ecdysozoa</taxon>
        <taxon>Arthropoda</taxon>
        <taxon>Crustacea</taxon>
        <taxon>Multicrustacea</taxon>
        <taxon>Malacostraca</taxon>
        <taxon>Eumalacostraca</taxon>
        <taxon>Eucarida</taxon>
        <taxon>Decapoda</taxon>
        <taxon>Pleocyemata</taxon>
        <taxon>Caridea</taxon>
        <taxon>Atyoidea</taxon>
        <taxon>Atyidae</taxon>
        <taxon>Halocaridina</taxon>
    </lineage>
</organism>
<comment type="caution">
    <text evidence="4">The sequence shown here is derived from an EMBL/GenBank/DDBJ whole genome shotgun (WGS) entry which is preliminary data.</text>
</comment>
<protein>
    <submittedName>
        <fullName evidence="4">Rho GTPase-activating protein 32</fullName>
    </submittedName>
</protein>
<reference evidence="4 5" key="1">
    <citation type="submission" date="2023-11" db="EMBL/GenBank/DDBJ databases">
        <title>Halocaridina rubra genome assembly.</title>
        <authorList>
            <person name="Smith C."/>
        </authorList>
    </citation>
    <scope>NUCLEOTIDE SEQUENCE [LARGE SCALE GENOMIC DNA]</scope>
    <source>
        <strain evidence="4">EP-1</strain>
        <tissue evidence="4">Whole</tissue>
    </source>
</reference>
<feature type="compositionally biased region" description="Low complexity" evidence="2">
    <location>
        <begin position="1114"/>
        <end position="1137"/>
    </location>
</feature>
<feature type="compositionally biased region" description="Polar residues" evidence="2">
    <location>
        <begin position="1718"/>
        <end position="1757"/>
    </location>
</feature>
<feature type="compositionally biased region" description="Polar residues" evidence="2">
    <location>
        <begin position="507"/>
        <end position="516"/>
    </location>
</feature>
<dbReference type="InterPro" id="IPR008936">
    <property type="entry name" value="Rho_GTPase_activation_prot"/>
</dbReference>
<dbReference type="PANTHER" id="PTHR15729:SF10">
    <property type="entry name" value="GTPASE-ACTIVATING PROTEIN CDGAPR"/>
    <property type="match status" value="1"/>
</dbReference>
<feature type="compositionally biased region" description="Polar residues" evidence="2">
    <location>
        <begin position="265"/>
        <end position="278"/>
    </location>
</feature>
<keyword evidence="1" id="KW-0343">GTPase activation</keyword>
<sequence length="1792" mass="195487">MYFRELPNPLLTYQLYEKFVAAVMQDEDVRLLYLRDVVQQLPPPHYRTLEYLVQHLARIAAHSPDTGMTPKNIAIVWAPNLLRSKDLDNGGVAALQDVGTQAVVTEYLVRYVDLIFNDKIPTFYHSTNGVEGTPKKSRPKSLAISTPTKLLSIEEARTRALNPAIKPDQKYIEVGGGPHNLPPKYHTVIELPNRKGGSLKQKKSPSGWKSIFSKGRSMHKHQRKASTPSDVHLNISDSVVTETDIAPSSSKRLRPVKSVESLVSTSASLQSNRNSQALDSPGRLDGLNFDSPERSANLERESRSSSLSSPIPSPRTHNRSVSHDSYFNTLESQLNNLPSQIPVKEEAESDLDFSPNNSRINLDISELDLNFSTSEKDLKGFEVDTLKSTSVEDPEDMSASTLDMENLSMCSDGARSKENVSPRPEKKSLKEKFRNRFTSPPSQRRGDPGISDSSEDSCNNSLKRASASLKDKIVYALSPETTRRRSDASPKSCSPSSSPKLKHVRTADSSSKSQQALTGKLDNFITNHTSAEKEGNIETVLAEIHVEPGSRESGDTPSRQSMDSALIDPELLDKITHLRTSPSASASESSRTSAGEAVSDNEIFSIGTLGSSYSGIVFGTGSDRKEIIGDQSSTEAISSENIIACTHPVTIIADNTELREGCSVTPMDEDVTPLQEFPKARPNSLLGLPTSELLTLGSALTSPETPQGDSTFLEIQYHPLSDTTEPSTPSESQFVQDLVAGGHMVPHPPAADEPRQSSPLSIDLSSSDEPTEDGPVYENVEMTTSIQRESMEYHYDEPLPLSSPASMQSSQASFHISQSGTEALLEESQVQESLAEYENYICGTEYENIRYGAEYENVEFSSEYQGIDAVPSDITIDLESAVVVQEESINNEGVDVGTSGEHYENVSHVENEGMNVDMYENVELSVKEPLPVYENLEEHPEKQEHNAPETDDAYEEYSFSEQPQYENIKFKSQASADMEGEMVYQQVKFLRKSIQEVNEMLKVNGEKRTTTESCDNAVSDSDRVKLLHTLVNPSNVIGNSSELPIQVPHLGDTAVVPQTCESLPCSKDVSQPIDIAIDSECAQPCEDNECLDSPVTPSSTSLATEVLVLPSFASPTESTTDDVTSPVSSDDGSSPKPIQEHHGPCVSPAAVPPILPSLSPPTPECVPVPPAATSTPNRTLTSIITPAPWPRTSSRHAPIAAPVPRPRQLPKLNLSSPLVSPVSTPSSISISPDSPATPGTPSGSSDQGTPTENAPGFQAFQPSHSTVAIHSQNTDSDQVTTCYSNSNSTSASIVEINAGRRFSGSKVSLEAMDQDAKTSVEKKALPSSLPPSLQRFKTSPDFRLASTATEVSDLTQGNVAKENEDNSATVISTGSVSDSDDPLKRERIEKYKEERRSFLREKYKSDSFRGEKDEMLMRLKQKATSPSRPEGEEEMIQSSNSRSLSPQRRGSSSPTKQIIDAYEGRISPDKNVIGERHSLDYHANVDKKEEEEGEVFRRSSPVRRSLNDVDRVGHLKNPSRTRLSSAGPTFQRSTSSGSTRNSSGNNTKPPEVVNARSSLRKSPDKEVVLRRSCSTEAKSDLSRKVSSPTSPVKSTADASPFQRSASIGCRRKFSDDVDEDVNVKERVAIWSAGKARDASQSKENASPKIDKSKTDKPMNKKQEIKPVKEPVVRKNSVPLSPTRKTSLTKVTPSSPGIPRTTPPSPGLPKANPFPPTHQKISGSTPQKNSVKCVSSESNSDTSITGGNVSVRGNSGQQRRIRDMAAIFERDSAASAKPVLLRQTSREDKKERY</sequence>
<dbReference type="GO" id="GO:0007264">
    <property type="term" value="P:small GTPase-mediated signal transduction"/>
    <property type="evidence" value="ECO:0007669"/>
    <property type="project" value="TreeGrafter"/>
</dbReference>
<feature type="region of interest" description="Disordered" evidence="2">
    <location>
        <begin position="193"/>
        <end position="232"/>
    </location>
</feature>
<gene>
    <name evidence="4" type="primary">ARHGAP32_2</name>
    <name evidence="4" type="ORF">SK128_020622</name>
</gene>
<feature type="compositionally biased region" description="Polar residues" evidence="2">
    <location>
        <begin position="1584"/>
        <end position="1605"/>
    </location>
</feature>
<feature type="compositionally biased region" description="Low complexity" evidence="2">
    <location>
        <begin position="489"/>
        <end position="499"/>
    </location>
</feature>
<feature type="compositionally biased region" description="Polar residues" evidence="2">
    <location>
        <begin position="1436"/>
        <end position="1456"/>
    </location>
</feature>
<feature type="compositionally biased region" description="Basic and acidic residues" evidence="2">
    <location>
        <begin position="414"/>
        <end position="434"/>
    </location>
</feature>
<feature type="compositionally biased region" description="Basic and acidic residues" evidence="2">
    <location>
        <begin position="291"/>
        <end position="303"/>
    </location>
</feature>
<evidence type="ECO:0000313" key="4">
    <source>
        <dbReference type="EMBL" id="KAK7063019.1"/>
    </source>
</evidence>